<dbReference type="Proteomes" id="UP000245423">
    <property type="component" value="Chromosome 1"/>
</dbReference>
<proteinExistence type="predicted"/>
<protein>
    <submittedName>
        <fullName evidence="1">DNA polymerase beta domain protein region</fullName>
    </submittedName>
</protein>
<gene>
    <name evidence="1" type="ORF">CUESP1_0316</name>
</gene>
<dbReference type="AlphaFoldDB" id="M1ZG60"/>
<dbReference type="HOGENOM" id="CLU_3364366_0_0_9"/>
<keyword evidence="2" id="KW-1185">Reference proteome</keyword>
<accession>M1ZG60</accession>
<dbReference type="EMBL" id="LT669839">
    <property type="protein sequence ID" value="SHD75709.1"/>
    <property type="molecule type" value="Genomic_DNA"/>
</dbReference>
<name>M1ZG60_9FIRM</name>
<evidence type="ECO:0000313" key="1">
    <source>
        <dbReference type="EMBL" id="SHD75709.1"/>
    </source>
</evidence>
<organism evidence="1 2">
    <name type="scientific">[Clostridium] ultunense Esp</name>
    <dbReference type="NCBI Taxonomy" id="1288971"/>
    <lineage>
        <taxon>Bacteria</taxon>
        <taxon>Bacillati</taxon>
        <taxon>Bacillota</taxon>
        <taxon>Tissierellia</taxon>
        <taxon>Tissierellales</taxon>
        <taxon>Tepidimicrobiaceae</taxon>
        <taxon>Schnuerera</taxon>
    </lineage>
</organism>
<reference evidence="1 2" key="1">
    <citation type="submission" date="2016-11" db="EMBL/GenBank/DDBJ databases">
        <authorList>
            <person name="Manzoor S."/>
        </authorList>
    </citation>
    <scope>NUCLEOTIDE SEQUENCE [LARGE SCALE GENOMIC DNA]</scope>
    <source>
        <strain evidence="1">Clostridium ultunense strain Esp</strain>
    </source>
</reference>
<evidence type="ECO:0000313" key="2">
    <source>
        <dbReference type="Proteomes" id="UP000245423"/>
    </source>
</evidence>
<sequence>MASFNTREPIEEIARKYGKLVKKELDVKNIYLFGS</sequence>